<evidence type="ECO:0000313" key="3">
    <source>
        <dbReference type="Proteomes" id="UP001431656"/>
    </source>
</evidence>
<sequence>MSSTDESTQPRRQEPARRPRALPPEERERIRAAAQETAGSWPPMSEELVKLTRNLMRTART</sequence>
<dbReference type="EMBL" id="AP028056">
    <property type="protein sequence ID" value="BEH01867.1"/>
    <property type="molecule type" value="Genomic_DNA"/>
</dbReference>
<name>A0AAN0K9G0_9ACTN</name>
<protein>
    <submittedName>
        <fullName evidence="2">Uncharacterized protein</fullName>
    </submittedName>
</protein>
<gene>
    <name evidence="2" type="ORF">brsh051_11480</name>
</gene>
<proteinExistence type="predicted"/>
<organism evidence="2 3">
    <name type="scientific">Brooklawnia propionicigenes</name>
    <dbReference type="NCBI Taxonomy" id="3041175"/>
    <lineage>
        <taxon>Bacteria</taxon>
        <taxon>Bacillati</taxon>
        <taxon>Actinomycetota</taxon>
        <taxon>Actinomycetes</taxon>
        <taxon>Propionibacteriales</taxon>
        <taxon>Propionibacteriaceae</taxon>
        <taxon>Brooklawnia</taxon>
    </lineage>
</organism>
<reference evidence="2" key="1">
    <citation type="journal article" date="2024" name="Int. J. Syst. Evol. Microbiol.">
        <title>Brooklawnia propionicigenes sp. nov., a facultatively anaerobic, propionate-producing bacterium isolated from a methanogenic reactor treating waste from cattle farms.</title>
        <authorList>
            <person name="Akita Y."/>
            <person name="Ueki A."/>
            <person name="Tonouchi A."/>
            <person name="Sugawara Y."/>
            <person name="Honma S."/>
            <person name="Kaku N."/>
            <person name="Ueki K."/>
        </authorList>
    </citation>
    <scope>NUCLEOTIDE SEQUENCE</scope>
    <source>
        <strain evidence="2">SH051</strain>
    </source>
</reference>
<feature type="compositionally biased region" description="Basic and acidic residues" evidence="1">
    <location>
        <begin position="8"/>
        <end position="31"/>
    </location>
</feature>
<dbReference type="RefSeq" id="WP_286268192.1">
    <property type="nucleotide sequence ID" value="NZ_AP028056.1"/>
</dbReference>
<evidence type="ECO:0000256" key="1">
    <source>
        <dbReference type="SAM" id="MobiDB-lite"/>
    </source>
</evidence>
<dbReference type="KEGG" id="broo:brsh051_11480"/>
<accession>A0AAN0K9G0</accession>
<evidence type="ECO:0000313" key="2">
    <source>
        <dbReference type="EMBL" id="BEH01867.1"/>
    </source>
</evidence>
<feature type="region of interest" description="Disordered" evidence="1">
    <location>
        <begin position="1"/>
        <end position="45"/>
    </location>
</feature>
<dbReference type="Proteomes" id="UP001431656">
    <property type="component" value="Chromosome"/>
</dbReference>
<keyword evidence="3" id="KW-1185">Reference proteome</keyword>
<dbReference type="AlphaFoldDB" id="A0AAN0K9G0"/>